<evidence type="ECO:0000313" key="4">
    <source>
        <dbReference type="EMBL" id="WDE13822.1"/>
    </source>
</evidence>
<keyword evidence="5" id="KW-1185">Reference proteome</keyword>
<sequence>MSILVCLVLWPFAQQAGAVAAVENETKPEVLLFMSGHGSKAKADLLLSLAKDQAFTLTNLKTRGKSEQEIARAWSQADLILLDGINPELSKYMFAKYQGHLSTYPQVAVISLGDTDNAAMNQGLADKDRNTIAAYYKHAGRSNYQNMMTYLSHDVFKRSSRVAKPPTPVPDVGLYHYDFPGLLTSDEDAFFAYLNDKNEAAENKQPVIAIAIHRSVIDYEQQQVVDTMIKGLEAKGAKAFAFFFEGNDELLSYTDLLMTEQEGGQGALARSRVNLLINYRSLHYVEKRRQEFAKLGVPVIHALNYSEGDEEKFKADNAGISPSLTPFFLVMPEDTGSVDPSIIAATDKGRKVVMAPQMQALIERAYNHASLAHKNNQDKKVAAFIWNYPPGEKNIGAAFLDVPSSLEQISRAMKAQGYQVEDKTADYFIKAAGQLLRPYYRKEDTSSLIALGLADYLPLKTYLAWFNQLPKEVSQPIVERWGKPEDSAMLSTAAGNKSGKQGQEAQEPAFIIPRMALGNMIVMPQGVRGEDAKEHANLYHSTKTPINHSYLAIYLYARQVFAADAFIHLGTHGSQEWLTGKERGLSVYDAPSLAIGNIPVFYPYIIDNVGEAMQAKRRGRATVISHLTPGFAKAGLYSDVAELNELIANYVMLEQGLSKENTREQIIAKAEKLHIFAAIDLDADKLKSDFNTGISQIQDHLTELAGQSQPLGVHTFGLLPEKAHLLSTTLQMLGDDFAGRAASFERENKLAVSEEDSRDRNQVTKLAALPGYQILKHFLVEQISMDKAPLFSTLDETLKADILQAKKYWSNFAQIAELENLLAALNGQYIGVSHGGDPIRNPQAAPTGRNLIGFNPAKVPSKEAYQAGVTLLEQTLVDHMAKNGKYPQKMAFSLWSLETMRHQGALEAQILHALGVKPKWNQQGNISGIEVIPYSELGRPRIDVVISATGLYRDAFPNVMLWLAEAIDEIAQMKEDNNFVYRHSQALKQSLLEQGKSAPDAEYLSSVRIFSNESGNYGTGLAASSLASDTWDSDAKLANLYLDRMGFAYGKDEKRWSENMADTGLYSQVLSGTEAVVFSRSTNLYALMTNDDPFQYFGGIGLAVRHLDGKTPQMYVSNLRRKDKLKAQTMADFLDQEMRSRYFHPRWISAMQDAGYAGATAILDRMNNMWGWEVMTPEAVRDDQWQEFFEVYVQDKYQLEMEAFFKQSHPEAMAQILERMLEAVRKDYWQADQQTVKEMVQMYTELAATYDVATDNDTFTEYVDAKARGFGLQLLSQALSEARAEAKAQALPSAASQASEQTEQVSGQKLEQQEVNKSEVEQNYWPLYLLLLVFLTGVLRQWFMPRATAIGQRQVEFKQAA</sequence>
<dbReference type="EMBL" id="CP059693">
    <property type="protein sequence ID" value="WDE13822.1"/>
    <property type="molecule type" value="Genomic_DNA"/>
</dbReference>
<dbReference type="InterPro" id="IPR003672">
    <property type="entry name" value="CobN/Mg_chltase"/>
</dbReference>
<accession>A0ABY7VK85</accession>
<dbReference type="NCBIfam" id="NF004644">
    <property type="entry name" value="PRK05989.2-2"/>
    <property type="match status" value="1"/>
</dbReference>
<gene>
    <name evidence="4" type="primary">cobN</name>
    <name evidence="4" type="ORF">H3N35_10510</name>
</gene>
<dbReference type="Proteomes" id="UP001215231">
    <property type="component" value="Chromosome"/>
</dbReference>
<evidence type="ECO:0000313" key="5">
    <source>
        <dbReference type="Proteomes" id="UP001215231"/>
    </source>
</evidence>
<feature type="chain" id="PRO_5045976266" evidence="2">
    <location>
        <begin position="17"/>
        <end position="1361"/>
    </location>
</feature>
<keyword evidence="4" id="KW-0436">Ligase</keyword>
<dbReference type="GO" id="GO:0051116">
    <property type="term" value="F:cobaltochelatase activity"/>
    <property type="evidence" value="ECO:0007669"/>
    <property type="project" value="UniProtKB-EC"/>
</dbReference>
<organism evidence="4 5">
    <name type="scientific">Thalassomonas haliotis</name>
    <dbReference type="NCBI Taxonomy" id="485448"/>
    <lineage>
        <taxon>Bacteria</taxon>
        <taxon>Pseudomonadati</taxon>
        <taxon>Pseudomonadota</taxon>
        <taxon>Gammaproteobacteria</taxon>
        <taxon>Alteromonadales</taxon>
        <taxon>Colwelliaceae</taxon>
        <taxon>Thalassomonas</taxon>
    </lineage>
</organism>
<dbReference type="CDD" id="cd10150">
    <property type="entry name" value="CobN_like"/>
    <property type="match status" value="1"/>
</dbReference>
<reference evidence="4 5" key="1">
    <citation type="journal article" date="2022" name="Mar. Drugs">
        <title>Bioassay-Guided Fractionation Leads to the Detection of Cholic Acid Generated by the Rare Thalassomonas sp.</title>
        <authorList>
            <person name="Pheiffer F."/>
            <person name="Schneider Y.K."/>
            <person name="Hansen E.H."/>
            <person name="Andersen J.H."/>
            <person name="Isaksson J."/>
            <person name="Busche T."/>
            <person name="R C."/>
            <person name="Kalinowski J."/>
            <person name="Zyl L.V."/>
            <person name="Trindade M."/>
        </authorList>
    </citation>
    <scope>NUCLEOTIDE SEQUENCE [LARGE SCALE GENOMIC DNA]</scope>
    <source>
        <strain evidence="4 5">A5K-61T</strain>
    </source>
</reference>
<evidence type="ECO:0000256" key="1">
    <source>
        <dbReference type="SAM" id="MobiDB-lite"/>
    </source>
</evidence>
<name>A0ABY7VK85_9GAMM</name>
<feature type="region of interest" description="Disordered" evidence="1">
    <location>
        <begin position="1290"/>
        <end position="1313"/>
    </location>
</feature>
<feature type="domain" description="CobN/magnesium chelatase" evidence="3">
    <location>
        <begin position="134"/>
        <end position="1235"/>
    </location>
</feature>
<proteinExistence type="predicted"/>
<dbReference type="PANTHER" id="PTHR44119">
    <property type="entry name" value="MAGNESIUM-CHELATASE SUBUNIT CHLH, CHLOROPLASTIC"/>
    <property type="match status" value="1"/>
</dbReference>
<dbReference type="Pfam" id="PF02514">
    <property type="entry name" value="CobN-Mg_chel"/>
    <property type="match status" value="1"/>
</dbReference>
<feature type="compositionally biased region" description="Low complexity" evidence="1">
    <location>
        <begin position="1290"/>
        <end position="1301"/>
    </location>
</feature>
<dbReference type="PANTHER" id="PTHR44119:SF4">
    <property type="entry name" value="AEROBIC COBALTOCHELATASE SUBUNIT COBN"/>
    <property type="match status" value="1"/>
</dbReference>
<evidence type="ECO:0000259" key="3">
    <source>
        <dbReference type="Pfam" id="PF02514"/>
    </source>
</evidence>
<protein>
    <submittedName>
        <fullName evidence="4">Cobaltochelatase subunit CobN</fullName>
        <ecNumber evidence="4">6.6.1.2</ecNumber>
    </submittedName>
</protein>
<feature type="signal peptide" evidence="2">
    <location>
        <begin position="1"/>
        <end position="16"/>
    </location>
</feature>
<evidence type="ECO:0000256" key="2">
    <source>
        <dbReference type="SAM" id="SignalP"/>
    </source>
</evidence>
<dbReference type="EC" id="6.6.1.2" evidence="4"/>
<dbReference type="RefSeq" id="WP_274054264.1">
    <property type="nucleotide sequence ID" value="NZ_CP059693.1"/>
</dbReference>
<keyword evidence="2" id="KW-0732">Signal</keyword>